<keyword evidence="1" id="KW-0812">Transmembrane</keyword>
<feature type="transmembrane region" description="Helical" evidence="1">
    <location>
        <begin position="44"/>
        <end position="65"/>
    </location>
</feature>
<feature type="transmembrane region" description="Helical" evidence="1">
    <location>
        <begin position="12"/>
        <end position="35"/>
    </location>
</feature>
<proteinExistence type="predicted"/>
<feature type="transmembrane region" description="Helical" evidence="1">
    <location>
        <begin position="85"/>
        <end position="107"/>
    </location>
</feature>
<evidence type="ECO:0000313" key="3">
    <source>
        <dbReference type="Proteomes" id="UP000719766"/>
    </source>
</evidence>
<evidence type="ECO:0000256" key="1">
    <source>
        <dbReference type="SAM" id="Phobius"/>
    </source>
</evidence>
<comment type="caution">
    <text evidence="2">The sequence shown here is derived from an EMBL/GenBank/DDBJ whole genome shotgun (WGS) entry which is preliminary data.</text>
</comment>
<reference evidence="2" key="1">
    <citation type="journal article" date="2020" name="New Phytol.">
        <title>Comparative genomics reveals dynamic genome evolution in host specialist ectomycorrhizal fungi.</title>
        <authorList>
            <person name="Lofgren L.A."/>
            <person name="Nguyen N.H."/>
            <person name="Vilgalys R."/>
            <person name="Ruytinx J."/>
            <person name="Liao H.L."/>
            <person name="Branco S."/>
            <person name="Kuo A."/>
            <person name="LaButti K."/>
            <person name="Lipzen A."/>
            <person name="Andreopoulos W."/>
            <person name="Pangilinan J."/>
            <person name="Riley R."/>
            <person name="Hundley H."/>
            <person name="Na H."/>
            <person name="Barry K."/>
            <person name="Grigoriev I.V."/>
            <person name="Stajich J.E."/>
            <person name="Kennedy P.G."/>
        </authorList>
    </citation>
    <scope>NUCLEOTIDE SEQUENCE</scope>
    <source>
        <strain evidence="2">S12</strain>
    </source>
</reference>
<gene>
    <name evidence="2" type="ORF">HD556DRAFT_796408</name>
</gene>
<accession>A0A9P7J4B8</accession>
<keyword evidence="1" id="KW-1133">Transmembrane helix</keyword>
<dbReference type="AlphaFoldDB" id="A0A9P7J4B8"/>
<dbReference type="EMBL" id="JABBWE010000006">
    <property type="protein sequence ID" value="KAG1802078.1"/>
    <property type="molecule type" value="Genomic_DNA"/>
</dbReference>
<dbReference type="OrthoDB" id="3357408at2759"/>
<name>A0A9P7J4B8_9AGAM</name>
<sequence length="123" mass="13624">MDPHNLDRLFIISIWFESMVYGICVLFGACIYILANRNRKSHRVLVTSCIFHILVSTAHSIISLLLSLQGLTTPSIIAVPNGSSIYFVSPTTFMLTNLGLYVSNVLAQDLLLVSNIRPACILK</sequence>
<evidence type="ECO:0000313" key="2">
    <source>
        <dbReference type="EMBL" id="KAG1802078.1"/>
    </source>
</evidence>
<protein>
    <submittedName>
        <fullName evidence="2">Uncharacterized protein</fullName>
    </submittedName>
</protein>
<keyword evidence="1" id="KW-0472">Membrane</keyword>
<dbReference type="Proteomes" id="UP000719766">
    <property type="component" value="Unassembled WGS sequence"/>
</dbReference>
<keyword evidence="3" id="KW-1185">Reference proteome</keyword>
<dbReference type="GeneID" id="64605422"/>
<organism evidence="2 3">
    <name type="scientific">Suillus plorans</name>
    <dbReference type="NCBI Taxonomy" id="116603"/>
    <lineage>
        <taxon>Eukaryota</taxon>
        <taxon>Fungi</taxon>
        <taxon>Dikarya</taxon>
        <taxon>Basidiomycota</taxon>
        <taxon>Agaricomycotina</taxon>
        <taxon>Agaricomycetes</taxon>
        <taxon>Agaricomycetidae</taxon>
        <taxon>Boletales</taxon>
        <taxon>Suillineae</taxon>
        <taxon>Suillaceae</taxon>
        <taxon>Suillus</taxon>
    </lineage>
</organism>
<dbReference type="RefSeq" id="XP_041165270.1">
    <property type="nucleotide sequence ID" value="XM_041311658.1"/>
</dbReference>